<dbReference type="VEuPathDB" id="FungiDB:MGYG_05597"/>
<dbReference type="AlphaFoldDB" id="E4UWQ7"/>
<keyword evidence="2" id="KW-1185">Reference proteome</keyword>
<protein>
    <submittedName>
        <fullName evidence="1">Uncharacterized protein</fullName>
    </submittedName>
</protein>
<name>E4UWQ7_ARTGP</name>
<evidence type="ECO:0000313" key="1">
    <source>
        <dbReference type="EMBL" id="EFR02600.1"/>
    </source>
</evidence>
<dbReference type="InParanoid" id="E4UWQ7"/>
<organism evidence="2">
    <name type="scientific">Arthroderma gypseum (strain ATCC MYA-4604 / CBS 118893)</name>
    <name type="common">Microsporum gypseum</name>
    <dbReference type="NCBI Taxonomy" id="535722"/>
    <lineage>
        <taxon>Eukaryota</taxon>
        <taxon>Fungi</taxon>
        <taxon>Dikarya</taxon>
        <taxon>Ascomycota</taxon>
        <taxon>Pezizomycotina</taxon>
        <taxon>Eurotiomycetes</taxon>
        <taxon>Eurotiomycetidae</taxon>
        <taxon>Onygenales</taxon>
        <taxon>Arthrodermataceae</taxon>
        <taxon>Nannizzia</taxon>
    </lineage>
</organism>
<dbReference type="EMBL" id="DS989825">
    <property type="protein sequence ID" value="EFR02600.1"/>
    <property type="molecule type" value="Genomic_DNA"/>
</dbReference>
<dbReference type="STRING" id="535722.E4UWQ7"/>
<dbReference type="HOGENOM" id="CLU_515051_0_0_1"/>
<sequence length="563" mass="63700">MGTRGYRVVRYRGRYFVYYNHLDSYPEHFGKQVVSKVPVDRKEYEEWLQQERATYERRLVELEEHLCITEEQAQILVGDGTGHEDGAPGVGSRLRILDTELLTCHFGEASNDLFIEWVYIIDLDQQIFSVNNEVYFRLWNIPRDTWIEVFYTEKRSTEKCPEATLGQFTPSYFTDHAECERYNEVYKGYQCSELYSFSGGSNDTIRQVVGLMLYEYLLHPSHSQLWDFYSQWASSDFAFRELAFAILSLAAGEFCVTDVRKLYGNFYFKHRSHGFMVAKEADDETEIIPILGSGCHTPGTKPGCAPADTMYYFQGILISLVTADALFSDRDAAIAKAVEFGLQSGKKGFDLILFSIKLMIVVKVSMDGDVTSVSHSEVLPLTNGQIAPMPPVVGTKSAVQGHPGFAILQMMFDIQSQKYVQRFSQGVFPSEIYTEIMSYVIDPQTELTCSKVAPPFRNICQGQVAVPQGLATSFAGRLRLPENDKIPYLLVPFGTFTFKDKSIATTAQPGLCPWDAIPSSFDGPEWCAIIGYGKRKCIISQAHIPIIATNPSDEDNVFMQDYY</sequence>
<evidence type="ECO:0000313" key="2">
    <source>
        <dbReference type="Proteomes" id="UP000002669"/>
    </source>
</evidence>
<dbReference type="Proteomes" id="UP000002669">
    <property type="component" value="Unassembled WGS sequence"/>
</dbReference>
<proteinExistence type="predicted"/>
<dbReference type="GeneID" id="10028288"/>
<accession>E4UWQ7</accession>
<reference evidence="2" key="1">
    <citation type="journal article" date="2012" name="MBio">
        <title>Comparative genome analysis of Trichophyton rubrum and related dermatophytes reveals candidate genes involved in infection.</title>
        <authorList>
            <person name="Martinez D.A."/>
            <person name="Oliver B.G."/>
            <person name="Graeser Y."/>
            <person name="Goldberg J.M."/>
            <person name="Li W."/>
            <person name="Martinez-Rossi N.M."/>
            <person name="Monod M."/>
            <person name="Shelest E."/>
            <person name="Barton R.C."/>
            <person name="Birch E."/>
            <person name="Brakhage A.A."/>
            <person name="Chen Z."/>
            <person name="Gurr S.J."/>
            <person name="Heiman D."/>
            <person name="Heitman J."/>
            <person name="Kosti I."/>
            <person name="Rossi A."/>
            <person name="Saif S."/>
            <person name="Samalova M."/>
            <person name="Saunders C.W."/>
            <person name="Shea T."/>
            <person name="Summerbell R.C."/>
            <person name="Xu J."/>
            <person name="Young S."/>
            <person name="Zeng Q."/>
            <person name="Birren B.W."/>
            <person name="Cuomo C.A."/>
            <person name="White T.C."/>
        </authorList>
    </citation>
    <scope>NUCLEOTIDE SEQUENCE [LARGE SCALE GENOMIC DNA]</scope>
    <source>
        <strain evidence="2">ATCC MYA-4604 / CBS 118893</strain>
    </source>
</reference>
<dbReference type="RefSeq" id="XP_003173011.1">
    <property type="nucleotide sequence ID" value="XM_003172963.1"/>
</dbReference>
<gene>
    <name evidence="1" type="ORF">MGYG_05597</name>
</gene>
<dbReference type="OrthoDB" id="3938867at2759"/>
<dbReference type="eggNOG" id="ENOG502SSGU">
    <property type="taxonomic scope" value="Eukaryota"/>
</dbReference>
<dbReference type="OMA" id="EVLTMNH"/>